<keyword evidence="1" id="KW-0285">Flavoprotein</keyword>
<dbReference type="GO" id="GO:0016899">
    <property type="term" value="F:oxidoreductase activity, acting on the CH-OH group of donors, oxygen as acceptor"/>
    <property type="evidence" value="ECO:0007669"/>
    <property type="project" value="InterPro"/>
</dbReference>
<proteinExistence type="predicted"/>
<keyword evidence="2" id="KW-0274">FAD</keyword>
<evidence type="ECO:0000313" key="6">
    <source>
        <dbReference type="Proteomes" id="UP000675781"/>
    </source>
</evidence>
<dbReference type="InterPro" id="IPR015213">
    <property type="entry name" value="Cholesterol_OX_subst-bd"/>
</dbReference>
<dbReference type="InterPro" id="IPR016166">
    <property type="entry name" value="FAD-bd_PCMH"/>
</dbReference>
<protein>
    <submittedName>
        <fullName evidence="5">FAD-binding protein</fullName>
    </submittedName>
</protein>
<dbReference type="PROSITE" id="PS51387">
    <property type="entry name" value="FAD_PCMH"/>
    <property type="match status" value="1"/>
</dbReference>
<keyword evidence="6" id="KW-1185">Reference proteome</keyword>
<dbReference type="Proteomes" id="UP000675781">
    <property type="component" value="Unassembled WGS sequence"/>
</dbReference>
<dbReference type="Gene3D" id="1.10.45.10">
    <property type="entry name" value="Vanillyl-alcohol Oxidase, Chain A, domain 4"/>
    <property type="match status" value="1"/>
</dbReference>
<keyword evidence="3" id="KW-0560">Oxidoreductase</keyword>
<dbReference type="PROSITE" id="PS51318">
    <property type="entry name" value="TAT"/>
    <property type="match status" value="1"/>
</dbReference>
<dbReference type="Pfam" id="PF09129">
    <property type="entry name" value="Chol_subst-bind"/>
    <property type="match status" value="1"/>
</dbReference>
<dbReference type="Pfam" id="PF01565">
    <property type="entry name" value="FAD_binding_4"/>
    <property type="match status" value="1"/>
</dbReference>
<dbReference type="InterPro" id="IPR016171">
    <property type="entry name" value="Vanillyl_alc_oxidase_C-sub2"/>
</dbReference>
<dbReference type="Gene3D" id="3.30.465.10">
    <property type="match status" value="1"/>
</dbReference>
<reference evidence="5" key="1">
    <citation type="submission" date="2021-04" db="EMBL/GenBank/DDBJ databases">
        <title>Genome based classification of Actinospica acidithermotolerans sp. nov., an actinobacterium isolated from an Indonesian hot spring.</title>
        <authorList>
            <person name="Kusuma A.B."/>
            <person name="Putra K.E."/>
            <person name="Nafisah S."/>
            <person name="Loh J."/>
            <person name="Nouioui I."/>
            <person name="Goodfellow M."/>
        </authorList>
    </citation>
    <scope>NUCLEOTIDE SEQUENCE</scope>
    <source>
        <strain evidence="5">CSCA 57</strain>
    </source>
</reference>
<dbReference type="InterPro" id="IPR036318">
    <property type="entry name" value="FAD-bd_PCMH-like_sf"/>
</dbReference>
<gene>
    <name evidence="5" type="ORF">KDL01_20025</name>
</gene>
<sequence length="592" mass="63322">MPTSQNPHFSAPLPRRALLRAAAVGLASVGWQAAYRIPADAAADVPPGVETYVQVYRNWSGEIRADAVTTCAPRSAEQVVAVVGWARARGLRVRAVGMRHGWSPLTITDGSGADCVLVDLTRYLDGVEVGADEQGALVTAQAGVTMETLLSRLEEHGYGLAASPAPGDLTLGGVLAIDGHGTVVPVDGEGAVPGQTFGSVSNLVTELTAVVWDPSQQAYAARTFTRAEAEAGALLVHLGRALILSATLRVAPNQRLRCVSRTDVSADRLFAPPDSAGPESFAAFVESCGRVETIWFPYTDAPWLKLWSVAPHRPVTSRETDQPYNYPFSDEIPQAASDLLKAIIEGATWLTPAYTAVAAETVTAGLAATASADLWGWSKNTLLYVRPSTLRVTANGYAVITRRANIQEVLSRVYTYVSTTLAAYQDDGRFPVNGPWEVRVTGLDDPADCLIPGAREPLLSAVRPDPDAAFDTAVWLDVLTLPGTPDSIEFYAGLEHFLLTEFNDTTARLRPEWSKGWAYTPDGAWTDPRFLGTTIPNSVQDGRPAADGWTAALATYEALDPDGIYGNAFLDTLMPRGATTPPTAGDQARQQY</sequence>
<dbReference type="AlphaFoldDB" id="A0A941IT40"/>
<dbReference type="SUPFAM" id="SSF56176">
    <property type="entry name" value="FAD-binding/transporter-associated domain-like"/>
    <property type="match status" value="1"/>
</dbReference>
<dbReference type="Gene3D" id="3.30.43.10">
    <property type="entry name" value="Uridine Diphospho-n-acetylenolpyruvylglucosamine Reductase, domain 2"/>
    <property type="match status" value="1"/>
</dbReference>
<comment type="caution">
    <text evidence="5">The sequence shown here is derived from an EMBL/GenBank/DDBJ whole genome shotgun (WGS) entry which is preliminary data.</text>
</comment>
<dbReference type="InterPro" id="IPR016170">
    <property type="entry name" value="Cytok_DH_C_sf"/>
</dbReference>
<dbReference type="PANTHER" id="PTHR43762">
    <property type="entry name" value="L-GULONOLACTONE OXIDASE"/>
    <property type="match status" value="1"/>
</dbReference>
<organism evidence="5 6">
    <name type="scientific">Actinospica durhamensis</name>
    <dbReference type="NCBI Taxonomy" id="1508375"/>
    <lineage>
        <taxon>Bacteria</taxon>
        <taxon>Bacillati</taxon>
        <taxon>Actinomycetota</taxon>
        <taxon>Actinomycetes</taxon>
        <taxon>Catenulisporales</taxon>
        <taxon>Actinospicaceae</taxon>
        <taxon>Actinospica</taxon>
    </lineage>
</organism>
<evidence type="ECO:0000313" key="5">
    <source>
        <dbReference type="EMBL" id="MBR7835573.1"/>
    </source>
</evidence>
<dbReference type="PANTHER" id="PTHR43762:SF1">
    <property type="entry name" value="D-ARABINONO-1,4-LACTONE OXIDASE"/>
    <property type="match status" value="1"/>
</dbReference>
<dbReference type="InterPro" id="IPR016167">
    <property type="entry name" value="FAD-bd_PCMH_sub1"/>
</dbReference>
<evidence type="ECO:0000259" key="4">
    <source>
        <dbReference type="PROSITE" id="PS51387"/>
    </source>
</evidence>
<evidence type="ECO:0000256" key="3">
    <source>
        <dbReference type="ARBA" id="ARBA00023002"/>
    </source>
</evidence>
<evidence type="ECO:0000256" key="2">
    <source>
        <dbReference type="ARBA" id="ARBA00022827"/>
    </source>
</evidence>
<name>A0A941IT40_9ACTN</name>
<dbReference type="InterPro" id="IPR016169">
    <property type="entry name" value="FAD-bd_PCMH_sub2"/>
</dbReference>
<dbReference type="InterPro" id="IPR016164">
    <property type="entry name" value="FAD-linked_Oxase-like_C"/>
</dbReference>
<accession>A0A941IT40</accession>
<dbReference type="GO" id="GO:0071949">
    <property type="term" value="F:FAD binding"/>
    <property type="evidence" value="ECO:0007669"/>
    <property type="project" value="InterPro"/>
</dbReference>
<evidence type="ECO:0000256" key="1">
    <source>
        <dbReference type="ARBA" id="ARBA00022630"/>
    </source>
</evidence>
<dbReference type="InterPro" id="IPR006094">
    <property type="entry name" value="Oxid_FAD_bind_N"/>
</dbReference>
<dbReference type="InterPro" id="IPR006311">
    <property type="entry name" value="TAT_signal"/>
</dbReference>
<feature type="domain" description="FAD-binding PCMH-type" evidence="4">
    <location>
        <begin position="63"/>
        <end position="253"/>
    </location>
</feature>
<dbReference type="Gene3D" id="3.40.462.10">
    <property type="entry name" value="FAD-linked oxidases, C-terminal domain"/>
    <property type="match status" value="1"/>
</dbReference>
<dbReference type="EMBL" id="JAGSOG010000100">
    <property type="protein sequence ID" value="MBR7835573.1"/>
    <property type="molecule type" value="Genomic_DNA"/>
</dbReference>
<dbReference type="SUPFAM" id="SSF55103">
    <property type="entry name" value="FAD-linked oxidases, C-terminal domain"/>
    <property type="match status" value="1"/>
</dbReference>
<dbReference type="InterPro" id="IPR010031">
    <property type="entry name" value="FAD_lactone_oxidase-like"/>
</dbReference>
<dbReference type="RefSeq" id="WP_212530065.1">
    <property type="nucleotide sequence ID" value="NZ_JAGSOG010000100.1"/>
</dbReference>